<feature type="domain" description="PLD phosphodiesterase" evidence="8">
    <location>
        <begin position="208"/>
        <end position="238"/>
    </location>
</feature>
<dbReference type="GO" id="GO:0004630">
    <property type="term" value="F:phospholipase D activity"/>
    <property type="evidence" value="ECO:0007669"/>
    <property type="project" value="UniProtKB-EC"/>
</dbReference>
<dbReference type="Pfam" id="PF13091">
    <property type="entry name" value="PLDc_2"/>
    <property type="match status" value="1"/>
</dbReference>
<evidence type="ECO:0000256" key="7">
    <source>
        <dbReference type="SAM" id="Phobius"/>
    </source>
</evidence>
<evidence type="ECO:0000256" key="5">
    <source>
        <dbReference type="ARBA" id="ARBA00022963"/>
    </source>
</evidence>
<dbReference type="InterPro" id="IPR001736">
    <property type="entry name" value="PLipase_D/transphosphatidylase"/>
</dbReference>
<dbReference type="GO" id="GO:0016891">
    <property type="term" value="F:RNA endonuclease activity producing 5'-phosphomonoesters, hydrolytic mechanism"/>
    <property type="evidence" value="ECO:0007669"/>
    <property type="project" value="TreeGrafter"/>
</dbReference>
<dbReference type="InterPro" id="IPR051406">
    <property type="entry name" value="PLD_domain"/>
</dbReference>
<keyword evidence="7" id="KW-1133">Transmembrane helix</keyword>
<evidence type="ECO:0000256" key="2">
    <source>
        <dbReference type="ARBA" id="ARBA00008664"/>
    </source>
</evidence>
<name>A0A328XVY8_9GAMM</name>
<dbReference type="SUPFAM" id="SSF56024">
    <property type="entry name" value="Phospholipase D/nuclease"/>
    <property type="match status" value="2"/>
</dbReference>
<evidence type="ECO:0000256" key="1">
    <source>
        <dbReference type="ARBA" id="ARBA00000798"/>
    </source>
</evidence>
<dbReference type="AlphaFoldDB" id="A0A328XVY8"/>
<comment type="catalytic activity">
    <reaction evidence="1">
        <text>a 1,2-diacyl-sn-glycero-3-phosphocholine + H2O = a 1,2-diacyl-sn-glycero-3-phosphate + choline + H(+)</text>
        <dbReference type="Rhea" id="RHEA:14445"/>
        <dbReference type="ChEBI" id="CHEBI:15354"/>
        <dbReference type="ChEBI" id="CHEBI:15377"/>
        <dbReference type="ChEBI" id="CHEBI:15378"/>
        <dbReference type="ChEBI" id="CHEBI:57643"/>
        <dbReference type="ChEBI" id="CHEBI:58608"/>
        <dbReference type="EC" id="3.1.4.4"/>
    </reaction>
</comment>
<gene>
    <name evidence="9" type="ORF">BCL93_10554</name>
</gene>
<accession>A0A328XVY8</accession>
<comment type="caution">
    <text evidence="9">The sequence shown here is derived from an EMBL/GenBank/DDBJ whole genome shotgun (WGS) entry which is preliminary data.</text>
</comment>
<sequence length="499" mass="55120">MKKVMVTTAKWIIALAVLSYVLMAIWQTYKPLPQGLSQRGALQPATDVAFLADETWTEADGRRQSDQAIFDEVLRLIAQADRLVLLDMFLFNDFGATAEDSFRPLSRELTQALIRRKDAVPSLTAVVITDPINTVYGGLSSSHLKALSEAGIKVVMTDLPRMRASNPAWSGFWQLCCRVFGNTNDAGWLPNAFGDGRVSLRSYLQMLNFSANHRKILVVDEGEQWTGLVTSANPHDASSHHDNVALRFSGPAALDLLDSERAVADFSGAAGAIPAPTETIFSDAKREPARQAQETSPYQEQVQVQAQVQVLTESGIRDSLLEAVAGSAPGDRLDIAVFYLAHRELIEAVKAAKARGVRVRVLLDPNRDAFGLKKNGIPNRPVGRELHSAGVPVRWCDTHGEQCHAKMLLLRPLEGPAELIVGSANFTRRNLDDLNLETSVRLLASTGQPAIAAAGAFFEREWRNPIGRRYSLPYTHFADPSWRRYWQYRLMEATGLSTF</sequence>
<protein>
    <recommendedName>
        <fullName evidence="3">phospholipase D</fullName>
        <ecNumber evidence="3">3.1.4.4</ecNumber>
    </recommendedName>
</protein>
<feature type="transmembrane region" description="Helical" evidence="7">
    <location>
        <begin position="12"/>
        <end position="29"/>
    </location>
</feature>
<reference evidence="9 10" key="1">
    <citation type="submission" date="2018-06" db="EMBL/GenBank/DDBJ databases">
        <title>Comparative analysis of microorganisms from saline springs in Andes Mountain Range, Colombia.</title>
        <authorList>
            <person name="Rubin E."/>
        </authorList>
    </citation>
    <scope>NUCLEOTIDE SEQUENCE [LARGE SCALE GENOMIC DNA]</scope>
    <source>
        <strain evidence="9 10">USBA-857</strain>
    </source>
</reference>
<dbReference type="PROSITE" id="PS50035">
    <property type="entry name" value="PLD"/>
    <property type="match status" value="1"/>
</dbReference>
<dbReference type="PANTHER" id="PTHR43856">
    <property type="entry name" value="CARDIOLIPIN HYDROLASE"/>
    <property type="match status" value="1"/>
</dbReference>
<dbReference type="GO" id="GO:0016042">
    <property type="term" value="P:lipid catabolic process"/>
    <property type="evidence" value="ECO:0007669"/>
    <property type="project" value="UniProtKB-KW"/>
</dbReference>
<evidence type="ECO:0000313" key="9">
    <source>
        <dbReference type="EMBL" id="RAR61457.1"/>
    </source>
</evidence>
<organism evidence="9 10">
    <name type="scientific">Onishia taeanensis</name>
    <dbReference type="NCBI Taxonomy" id="284577"/>
    <lineage>
        <taxon>Bacteria</taxon>
        <taxon>Pseudomonadati</taxon>
        <taxon>Pseudomonadota</taxon>
        <taxon>Gammaproteobacteria</taxon>
        <taxon>Oceanospirillales</taxon>
        <taxon>Halomonadaceae</taxon>
        <taxon>Onishia</taxon>
    </lineage>
</organism>
<dbReference type="Proteomes" id="UP000249700">
    <property type="component" value="Unassembled WGS sequence"/>
</dbReference>
<dbReference type="GO" id="GO:0006793">
    <property type="term" value="P:phosphorus metabolic process"/>
    <property type="evidence" value="ECO:0007669"/>
    <property type="project" value="UniProtKB-ARBA"/>
</dbReference>
<dbReference type="EMBL" id="QLSX01000005">
    <property type="protein sequence ID" value="RAR61457.1"/>
    <property type="molecule type" value="Genomic_DNA"/>
</dbReference>
<dbReference type="CDD" id="cd09129">
    <property type="entry name" value="PLDc_unchar2_1"/>
    <property type="match status" value="1"/>
</dbReference>
<keyword evidence="7" id="KW-0472">Membrane</keyword>
<evidence type="ECO:0000256" key="6">
    <source>
        <dbReference type="ARBA" id="ARBA00023098"/>
    </source>
</evidence>
<evidence type="ECO:0000256" key="3">
    <source>
        <dbReference type="ARBA" id="ARBA00012027"/>
    </source>
</evidence>
<keyword evidence="4" id="KW-0378">Hydrolase</keyword>
<keyword evidence="6" id="KW-0443">Lipid metabolism</keyword>
<evidence type="ECO:0000259" key="8">
    <source>
        <dbReference type="PROSITE" id="PS50035"/>
    </source>
</evidence>
<evidence type="ECO:0000256" key="4">
    <source>
        <dbReference type="ARBA" id="ARBA00022801"/>
    </source>
</evidence>
<dbReference type="PANTHER" id="PTHR43856:SF1">
    <property type="entry name" value="MITOCHONDRIAL CARDIOLIPIN HYDROLASE"/>
    <property type="match status" value="1"/>
</dbReference>
<dbReference type="Gene3D" id="3.30.870.10">
    <property type="entry name" value="Endonuclease Chain A"/>
    <property type="match status" value="2"/>
</dbReference>
<dbReference type="InterPro" id="IPR025202">
    <property type="entry name" value="PLD-like_dom"/>
</dbReference>
<evidence type="ECO:0000313" key="10">
    <source>
        <dbReference type="Proteomes" id="UP000249700"/>
    </source>
</evidence>
<proteinExistence type="inferred from homology"/>
<comment type="similarity">
    <text evidence="2">Belongs to the phospholipase D family.</text>
</comment>
<dbReference type="EC" id="3.1.4.4" evidence="3"/>
<keyword evidence="7" id="KW-0812">Transmembrane</keyword>
<keyword evidence="5" id="KW-0442">Lipid degradation</keyword>